<dbReference type="Proteomes" id="UP000216300">
    <property type="component" value="Unassembled WGS sequence"/>
</dbReference>
<organism evidence="1 2">
    <name type="scientific">Parenemella sanctibonifatiensis</name>
    <dbReference type="NCBI Taxonomy" id="2016505"/>
    <lineage>
        <taxon>Bacteria</taxon>
        <taxon>Bacillati</taxon>
        <taxon>Actinomycetota</taxon>
        <taxon>Actinomycetes</taxon>
        <taxon>Propionibacteriales</taxon>
        <taxon>Propionibacteriaceae</taxon>
        <taxon>Parenemella</taxon>
    </lineage>
</organism>
<name>A0A255ED77_9ACTN</name>
<dbReference type="SUPFAM" id="SSF53474">
    <property type="entry name" value="alpha/beta-Hydrolases"/>
    <property type="match status" value="1"/>
</dbReference>
<dbReference type="RefSeq" id="WP_094455330.1">
    <property type="nucleotide sequence ID" value="NZ_NMVJ01000009.1"/>
</dbReference>
<reference evidence="1 2" key="1">
    <citation type="submission" date="2017-07" db="EMBL/GenBank/DDBJ databases">
        <title>Draft whole genome sequences of clinical Proprionibacteriaceae strains.</title>
        <authorList>
            <person name="Bernier A.-M."/>
            <person name="Bernard K."/>
            <person name="Domingo M.-C."/>
        </authorList>
    </citation>
    <scope>NUCLEOTIDE SEQUENCE [LARGE SCALE GENOMIC DNA]</scope>
    <source>
        <strain evidence="1 2">NML 150081</strain>
    </source>
</reference>
<keyword evidence="2" id="KW-1185">Reference proteome</keyword>
<proteinExistence type="predicted"/>
<sequence length="319" mass="34635">MITTILLLVVALVVLAAFLAPFEALRWWGRQATIEASSQLEQAAPKPPREPDEPTCWVVYVSGVGATSPVINRRGEQPLIDGVQARLQGAKIVSHIYPYDMTNVGLTDGRWSSRFWRLVSALGRSRFTSTAHALVYLRNVMQVMVSADSRYGPVYSLGIAKVIWEELLRNGYQPRTRAPIVLLGWSGGAQIALGAASYLAATGAKTSVLSLGGFLNSDPALDHIAHLWHLKGTKDWVQALARGFPSRWPQVQGSAWNRAKAAGRITQTVIGPMRHLGRGSYLSSGVMLPDGRSCRDTTMDAIADTIAQAGLAKRLLPPS</sequence>
<evidence type="ECO:0000313" key="2">
    <source>
        <dbReference type="Proteomes" id="UP000216300"/>
    </source>
</evidence>
<dbReference type="AlphaFoldDB" id="A0A255ED77"/>
<dbReference type="InterPro" id="IPR029058">
    <property type="entry name" value="AB_hydrolase_fold"/>
</dbReference>
<accession>A0A255ED77</accession>
<gene>
    <name evidence="1" type="ORF">CGZ91_11580</name>
</gene>
<evidence type="ECO:0000313" key="1">
    <source>
        <dbReference type="EMBL" id="OYN89519.1"/>
    </source>
</evidence>
<protein>
    <recommendedName>
        <fullName evidence="3">Alpha/beta hydrolase</fullName>
    </recommendedName>
</protein>
<dbReference type="OrthoDB" id="5141003at2"/>
<dbReference type="EMBL" id="NMVJ01000009">
    <property type="protein sequence ID" value="OYN89519.1"/>
    <property type="molecule type" value="Genomic_DNA"/>
</dbReference>
<comment type="caution">
    <text evidence="1">The sequence shown here is derived from an EMBL/GenBank/DDBJ whole genome shotgun (WGS) entry which is preliminary data.</text>
</comment>
<evidence type="ECO:0008006" key="3">
    <source>
        <dbReference type="Google" id="ProtNLM"/>
    </source>
</evidence>